<evidence type="ECO:0000259" key="6">
    <source>
        <dbReference type="PROSITE" id="PS51123"/>
    </source>
</evidence>
<dbReference type="Gene3D" id="3.30.1330.60">
    <property type="entry name" value="OmpA-like domain"/>
    <property type="match status" value="1"/>
</dbReference>
<dbReference type="InterPro" id="IPR011659">
    <property type="entry name" value="WD40"/>
</dbReference>
<dbReference type="Gene3D" id="2.60.40.10">
    <property type="entry name" value="Immunoglobulins"/>
    <property type="match status" value="1"/>
</dbReference>
<evidence type="ECO:0000256" key="1">
    <source>
        <dbReference type="ARBA" id="ARBA00004442"/>
    </source>
</evidence>
<dbReference type="RefSeq" id="WP_147085147.1">
    <property type="nucleotide sequence ID" value="NZ_VORM01000002.1"/>
</dbReference>
<dbReference type="InterPro" id="IPR011990">
    <property type="entry name" value="TPR-like_helical_dom_sf"/>
</dbReference>
<dbReference type="Pfam" id="PF00691">
    <property type="entry name" value="OmpA"/>
    <property type="match status" value="1"/>
</dbReference>
<dbReference type="SUPFAM" id="SSF48452">
    <property type="entry name" value="TPR-like"/>
    <property type="match status" value="1"/>
</dbReference>
<evidence type="ECO:0000256" key="3">
    <source>
        <dbReference type="ARBA" id="ARBA00023237"/>
    </source>
</evidence>
<sequence length="645" mass="73772">MKSKFLILIFALSSTFMIAQERLADKFFSNYGYVKATELYQEVLKKGDTTLNVLTRLGDCYYNNSNSEKAAFWYAKAFDKYGQDKISPEYMYKYIQSLRSQNEYEKAEDWMAKFMIVQNDDSRTEEYNPENIVKYDYLNDAERNRVVTLKPAAFNSANSDFGAYIKDNMLYFASARNTEGNKIYGWNDEPFLDLYQLAITRDQDSLSFGPAELMPSEQVNSKYHEASLAITNDGKTMYFTRDNMSGSKRIDYDKKGTTHLKLYKASLVEGQWESIIELPFNDISYSNGHPALSPDNKKLYFVSDREGGFGNTDLYVVDIKGNDSYGEPQNLGAKINTEGREMFPYVSQDSTLYFSSDGRLNLGFLDIFKSNVLKDETAEPLNLGAPYNSSYDDFAYFNTLPSDEKETGYTGYFSSNRPGGNGSDDIYMFDTRICYATIKGFSRKSVDNTILPGVTVQLIDEVGKVISEVKTGVDGAYEFEANCNYTYTVLGTIKDHKPDQISVTTTNKTSEIENADLFLEPLINDNQIVINPIFFDFDKAEIRTDAQYELENIVDVLRAHPKMIIRIESHTDSRGRDYYNMKLSDRRAKATEDYILSRGIAEDRVESAIGFGETQLLNECSNDVKCTEEQHQLNRRSYFYILKDE</sequence>
<keyword evidence="5" id="KW-0732">Signal</keyword>
<dbReference type="SUPFAM" id="SSF49478">
    <property type="entry name" value="Cna protein B-type domain"/>
    <property type="match status" value="1"/>
</dbReference>
<name>A0A5C6ZK88_9FLAO</name>
<dbReference type="InterPro" id="IPR036737">
    <property type="entry name" value="OmpA-like_sf"/>
</dbReference>
<dbReference type="Proteomes" id="UP000321578">
    <property type="component" value="Unassembled WGS sequence"/>
</dbReference>
<evidence type="ECO:0000256" key="2">
    <source>
        <dbReference type="ARBA" id="ARBA00023136"/>
    </source>
</evidence>
<dbReference type="EMBL" id="VORO01000003">
    <property type="protein sequence ID" value="TXD90406.1"/>
    <property type="molecule type" value="Genomic_DNA"/>
</dbReference>
<dbReference type="PROSITE" id="PS51123">
    <property type="entry name" value="OMPA_2"/>
    <property type="match status" value="1"/>
</dbReference>
<dbReference type="GO" id="GO:0009279">
    <property type="term" value="C:cell outer membrane"/>
    <property type="evidence" value="ECO:0007669"/>
    <property type="project" value="UniProtKB-SubCell"/>
</dbReference>
<gene>
    <name evidence="7" type="ORF">ESY86_03295</name>
</gene>
<feature type="chain" id="PRO_5022749082" evidence="5">
    <location>
        <begin position="20"/>
        <end position="645"/>
    </location>
</feature>
<dbReference type="PANTHER" id="PTHR30329">
    <property type="entry name" value="STATOR ELEMENT OF FLAGELLAR MOTOR COMPLEX"/>
    <property type="match status" value="1"/>
</dbReference>
<accession>A0A5C6ZK88</accession>
<dbReference type="CDD" id="cd07185">
    <property type="entry name" value="OmpA_C-like"/>
    <property type="match status" value="1"/>
</dbReference>
<protein>
    <submittedName>
        <fullName evidence="7">OmpA family protein</fullName>
    </submittedName>
</protein>
<keyword evidence="3" id="KW-0998">Cell outer membrane</keyword>
<evidence type="ECO:0000313" key="8">
    <source>
        <dbReference type="Proteomes" id="UP000321578"/>
    </source>
</evidence>
<dbReference type="Gene3D" id="1.25.40.10">
    <property type="entry name" value="Tetratricopeptide repeat domain"/>
    <property type="match status" value="1"/>
</dbReference>
<keyword evidence="2 4" id="KW-0472">Membrane</keyword>
<keyword evidence="8" id="KW-1185">Reference proteome</keyword>
<dbReference type="Gene3D" id="2.120.10.30">
    <property type="entry name" value="TolB, C-terminal domain"/>
    <property type="match status" value="1"/>
</dbReference>
<evidence type="ECO:0000256" key="5">
    <source>
        <dbReference type="SAM" id="SignalP"/>
    </source>
</evidence>
<comment type="caution">
    <text evidence="7">The sequence shown here is derived from an EMBL/GenBank/DDBJ whole genome shotgun (WGS) entry which is preliminary data.</text>
</comment>
<feature type="signal peptide" evidence="5">
    <location>
        <begin position="1"/>
        <end position="19"/>
    </location>
</feature>
<dbReference type="InterPro" id="IPR013783">
    <property type="entry name" value="Ig-like_fold"/>
</dbReference>
<dbReference type="InterPro" id="IPR006664">
    <property type="entry name" value="OMP_bac"/>
</dbReference>
<evidence type="ECO:0000256" key="4">
    <source>
        <dbReference type="PROSITE-ProRule" id="PRU00473"/>
    </source>
</evidence>
<feature type="domain" description="OmpA-like" evidence="6">
    <location>
        <begin position="524"/>
        <end position="645"/>
    </location>
</feature>
<dbReference type="AlphaFoldDB" id="A0A5C6ZK88"/>
<dbReference type="Pfam" id="PF07676">
    <property type="entry name" value="PD40"/>
    <property type="match status" value="3"/>
</dbReference>
<dbReference type="InterPro" id="IPR050330">
    <property type="entry name" value="Bact_OuterMem_StrucFunc"/>
</dbReference>
<dbReference type="InterPro" id="IPR006665">
    <property type="entry name" value="OmpA-like"/>
</dbReference>
<reference evidence="7 8" key="1">
    <citation type="submission" date="2019-08" db="EMBL/GenBank/DDBJ databases">
        <title>Genomes of Subsaximicrobium wynnwilliamsii strains.</title>
        <authorList>
            <person name="Bowman J.P."/>
        </authorList>
    </citation>
    <scope>NUCLEOTIDE SEQUENCE [LARGE SCALE GENOMIC DNA]</scope>
    <source>
        <strain evidence="7 8">2-80-2</strain>
    </source>
</reference>
<organism evidence="7 8">
    <name type="scientific">Subsaximicrobium wynnwilliamsii</name>
    <dbReference type="NCBI Taxonomy" id="291179"/>
    <lineage>
        <taxon>Bacteria</taxon>
        <taxon>Pseudomonadati</taxon>
        <taxon>Bacteroidota</taxon>
        <taxon>Flavobacteriia</taxon>
        <taxon>Flavobacteriales</taxon>
        <taxon>Flavobacteriaceae</taxon>
        <taxon>Subsaximicrobium</taxon>
    </lineage>
</organism>
<comment type="subcellular location">
    <subcellularLocation>
        <location evidence="1">Cell outer membrane</location>
    </subcellularLocation>
</comment>
<dbReference type="PRINTS" id="PR01021">
    <property type="entry name" value="OMPADOMAIN"/>
</dbReference>
<dbReference type="PANTHER" id="PTHR30329:SF21">
    <property type="entry name" value="LIPOPROTEIN YIAD-RELATED"/>
    <property type="match status" value="1"/>
</dbReference>
<dbReference type="OrthoDB" id="9809364at2"/>
<dbReference type="SUPFAM" id="SSF82171">
    <property type="entry name" value="DPP6 N-terminal domain-like"/>
    <property type="match status" value="1"/>
</dbReference>
<dbReference type="SUPFAM" id="SSF103088">
    <property type="entry name" value="OmpA-like"/>
    <property type="match status" value="1"/>
</dbReference>
<proteinExistence type="predicted"/>
<evidence type="ECO:0000313" key="7">
    <source>
        <dbReference type="EMBL" id="TXD90406.1"/>
    </source>
</evidence>
<dbReference type="InterPro" id="IPR011042">
    <property type="entry name" value="6-blade_b-propeller_TolB-like"/>
</dbReference>